<feature type="region of interest" description="Disordered" evidence="11">
    <location>
        <begin position="38"/>
        <end position="57"/>
    </location>
</feature>
<accession>A0A024GP86</accession>
<comment type="similarity">
    <text evidence="3">Belongs to the borealin family.</text>
</comment>
<evidence type="ECO:0000256" key="10">
    <source>
        <dbReference type="SAM" id="Coils"/>
    </source>
</evidence>
<dbReference type="PANTHER" id="PTHR16040:SF7">
    <property type="entry name" value="AUSTRALIN, ISOFORM A-RELATED"/>
    <property type="match status" value="1"/>
</dbReference>
<keyword evidence="9" id="KW-0137">Centromere</keyword>
<keyword evidence="4" id="KW-0158">Chromosome</keyword>
<evidence type="ECO:0000256" key="6">
    <source>
        <dbReference type="ARBA" id="ARBA00022776"/>
    </source>
</evidence>
<gene>
    <name evidence="13" type="ORF">BN9_096730</name>
</gene>
<evidence type="ECO:0000256" key="8">
    <source>
        <dbReference type="ARBA" id="ARBA00023306"/>
    </source>
</evidence>
<protein>
    <recommendedName>
        <fullName evidence="12">Borealin N-terminal domain-containing protein</fullName>
    </recommendedName>
</protein>
<sequence length="308" mass="35249">MPADRRRLGRTLRTKKSTPLQPIRETCIEDIRFIPSYPSNTSTNNDSQKPAQLKHKSEKYQQAQILLDLLEKEVHKRCEALQAQAERQISDIKMELKIQLLYLPEKVRSMKWNTFIREYNGDIDNVIKKVKLQHHTLDENPSISAHVDVHDAPHTIGIRRNQARLPLASSTPVPRPMTIKFETPAITRLDRMPGTIGRTMPRTARKGERILTYSINGSPILPDPSTVMKTVLLSTMKQSERQKVIENSNDCEMSTAIDSDTILDFIDSDQLKTLSADTKKQKRVQLEALQATMEEYKNKVQAALSELR</sequence>
<keyword evidence="6" id="KW-0498">Mitosis</keyword>
<evidence type="ECO:0000256" key="5">
    <source>
        <dbReference type="ARBA" id="ARBA00022618"/>
    </source>
</evidence>
<dbReference type="GO" id="GO:0000775">
    <property type="term" value="C:chromosome, centromeric region"/>
    <property type="evidence" value="ECO:0007669"/>
    <property type="project" value="UniProtKB-SubCell"/>
</dbReference>
<dbReference type="InterPro" id="IPR018851">
    <property type="entry name" value="Borealin_N"/>
</dbReference>
<keyword evidence="14" id="KW-1185">Reference proteome</keyword>
<evidence type="ECO:0000313" key="14">
    <source>
        <dbReference type="Proteomes" id="UP000053237"/>
    </source>
</evidence>
<name>A0A024GP86_9STRA</name>
<evidence type="ECO:0000256" key="4">
    <source>
        <dbReference type="ARBA" id="ARBA00022454"/>
    </source>
</evidence>
<dbReference type="AlphaFoldDB" id="A0A024GP86"/>
<dbReference type="EMBL" id="CAIX01000232">
    <property type="protein sequence ID" value="CCI48535.1"/>
    <property type="molecule type" value="Genomic_DNA"/>
</dbReference>
<evidence type="ECO:0000313" key="13">
    <source>
        <dbReference type="EMBL" id="CCI48535.1"/>
    </source>
</evidence>
<dbReference type="Pfam" id="PF10444">
    <property type="entry name" value="Nbl1_Borealin_N"/>
    <property type="match status" value="1"/>
</dbReference>
<evidence type="ECO:0000256" key="7">
    <source>
        <dbReference type="ARBA" id="ARBA00023242"/>
    </source>
</evidence>
<keyword evidence="7" id="KW-0539">Nucleus</keyword>
<feature type="compositionally biased region" description="Polar residues" evidence="11">
    <location>
        <begin position="38"/>
        <end position="50"/>
    </location>
</feature>
<evidence type="ECO:0000256" key="3">
    <source>
        <dbReference type="ARBA" id="ARBA00009914"/>
    </source>
</evidence>
<keyword evidence="10" id="KW-0175">Coiled coil</keyword>
<dbReference type="PANTHER" id="PTHR16040">
    <property type="entry name" value="AUSTRALIN, ISOFORM A-RELATED"/>
    <property type="match status" value="1"/>
</dbReference>
<dbReference type="InterPro" id="IPR018867">
    <property type="entry name" value="Cell_div_borealin"/>
</dbReference>
<evidence type="ECO:0000256" key="1">
    <source>
        <dbReference type="ARBA" id="ARBA00004123"/>
    </source>
</evidence>
<dbReference type="GO" id="GO:0005634">
    <property type="term" value="C:nucleus"/>
    <property type="evidence" value="ECO:0007669"/>
    <property type="project" value="UniProtKB-SubCell"/>
</dbReference>
<keyword evidence="8" id="KW-0131">Cell cycle</keyword>
<evidence type="ECO:0000256" key="2">
    <source>
        <dbReference type="ARBA" id="ARBA00004584"/>
    </source>
</evidence>
<dbReference type="GO" id="GO:0051301">
    <property type="term" value="P:cell division"/>
    <property type="evidence" value="ECO:0007669"/>
    <property type="project" value="UniProtKB-KW"/>
</dbReference>
<organism evidence="13 14">
    <name type="scientific">Albugo candida</name>
    <dbReference type="NCBI Taxonomy" id="65357"/>
    <lineage>
        <taxon>Eukaryota</taxon>
        <taxon>Sar</taxon>
        <taxon>Stramenopiles</taxon>
        <taxon>Oomycota</taxon>
        <taxon>Peronosporomycetes</taxon>
        <taxon>Albuginales</taxon>
        <taxon>Albuginaceae</taxon>
        <taxon>Albugo</taxon>
    </lineage>
</organism>
<evidence type="ECO:0000256" key="9">
    <source>
        <dbReference type="ARBA" id="ARBA00023328"/>
    </source>
</evidence>
<dbReference type="Proteomes" id="UP000053237">
    <property type="component" value="Unassembled WGS sequence"/>
</dbReference>
<reference evidence="13 14" key="1">
    <citation type="submission" date="2012-05" db="EMBL/GenBank/DDBJ databases">
        <title>Recombination and specialization in a pathogen metapopulation.</title>
        <authorList>
            <person name="Gardiner A."/>
            <person name="Kemen E."/>
            <person name="Schultz-Larsen T."/>
            <person name="MacLean D."/>
            <person name="Van Oosterhout C."/>
            <person name="Jones J.D.G."/>
        </authorList>
    </citation>
    <scope>NUCLEOTIDE SEQUENCE [LARGE SCALE GENOMIC DNA]</scope>
    <source>
        <strain evidence="13 14">Ac Nc2</strain>
    </source>
</reference>
<feature type="coiled-coil region" evidence="10">
    <location>
        <begin position="279"/>
        <end position="306"/>
    </location>
</feature>
<dbReference type="Gene3D" id="6.10.250.1900">
    <property type="match status" value="1"/>
</dbReference>
<dbReference type="InParanoid" id="A0A024GP86"/>
<keyword evidence="5" id="KW-0132">Cell division</keyword>
<feature type="domain" description="Borealin N-terminal" evidence="12">
    <location>
        <begin position="63"/>
        <end position="116"/>
    </location>
</feature>
<proteinExistence type="inferred from homology"/>
<dbReference type="OrthoDB" id="2392550at2759"/>
<comment type="subcellular location">
    <subcellularLocation>
        <location evidence="2">Chromosome</location>
        <location evidence="2">Centromere</location>
    </subcellularLocation>
    <subcellularLocation>
        <location evidence="1">Nucleus</location>
    </subcellularLocation>
</comment>
<evidence type="ECO:0000256" key="11">
    <source>
        <dbReference type="SAM" id="MobiDB-lite"/>
    </source>
</evidence>
<evidence type="ECO:0000259" key="12">
    <source>
        <dbReference type="Pfam" id="PF10444"/>
    </source>
</evidence>
<comment type="caution">
    <text evidence="13">The sequence shown here is derived from an EMBL/GenBank/DDBJ whole genome shotgun (WGS) entry which is preliminary data.</text>
</comment>